<organism evidence="2 3">
    <name type="scientific">Artemia franciscana</name>
    <name type="common">Brine shrimp</name>
    <name type="synonym">Artemia sanfranciscana</name>
    <dbReference type="NCBI Taxonomy" id="6661"/>
    <lineage>
        <taxon>Eukaryota</taxon>
        <taxon>Metazoa</taxon>
        <taxon>Ecdysozoa</taxon>
        <taxon>Arthropoda</taxon>
        <taxon>Crustacea</taxon>
        <taxon>Branchiopoda</taxon>
        <taxon>Anostraca</taxon>
        <taxon>Artemiidae</taxon>
        <taxon>Artemia</taxon>
    </lineage>
</organism>
<proteinExistence type="predicted"/>
<feature type="region of interest" description="Disordered" evidence="1">
    <location>
        <begin position="73"/>
        <end position="108"/>
    </location>
</feature>
<reference evidence="2" key="1">
    <citation type="submission" date="2023-07" db="EMBL/GenBank/DDBJ databases">
        <title>Chromosome-level genome assembly of Artemia franciscana.</title>
        <authorList>
            <person name="Jo E."/>
        </authorList>
    </citation>
    <scope>NUCLEOTIDE SEQUENCE</scope>
    <source>
        <tissue evidence="2">Whole body</tissue>
    </source>
</reference>
<sequence length="162" mass="17821">MRNPTRKTTKGLTPANVMKKAEEGISESYAQDASTSSVKKVPGKGCKRVESIVLTDTLTKNQLMANMIEREKKMKRSEMNKKQKANVKNLGKVNAGSKKMSTCNDPADCPLRALAKARTVLSYMSNSSSEEGDQPEYCESEDSLTMDVEEEGIGSMQNAEIF</sequence>
<dbReference type="Proteomes" id="UP001187531">
    <property type="component" value="Unassembled WGS sequence"/>
</dbReference>
<evidence type="ECO:0000313" key="2">
    <source>
        <dbReference type="EMBL" id="KAK2706965.1"/>
    </source>
</evidence>
<feature type="compositionally biased region" description="Polar residues" evidence="1">
    <location>
        <begin position="28"/>
        <end position="38"/>
    </location>
</feature>
<name>A0AA88L400_ARTSF</name>
<dbReference type="EMBL" id="JAVRJZ010000019">
    <property type="protein sequence ID" value="KAK2706965.1"/>
    <property type="molecule type" value="Genomic_DNA"/>
</dbReference>
<protein>
    <submittedName>
        <fullName evidence="2">Uncharacterized protein</fullName>
    </submittedName>
</protein>
<accession>A0AA88L400</accession>
<gene>
    <name evidence="2" type="ORF">QYM36_014855</name>
</gene>
<keyword evidence="3" id="KW-1185">Reference proteome</keyword>
<dbReference type="AlphaFoldDB" id="A0AA88L400"/>
<comment type="caution">
    <text evidence="2">The sequence shown here is derived from an EMBL/GenBank/DDBJ whole genome shotgun (WGS) entry which is preliminary data.</text>
</comment>
<evidence type="ECO:0000313" key="3">
    <source>
        <dbReference type="Proteomes" id="UP001187531"/>
    </source>
</evidence>
<feature type="non-terminal residue" evidence="2">
    <location>
        <position position="1"/>
    </location>
</feature>
<evidence type="ECO:0000256" key="1">
    <source>
        <dbReference type="SAM" id="MobiDB-lite"/>
    </source>
</evidence>
<feature type="region of interest" description="Disordered" evidence="1">
    <location>
        <begin position="1"/>
        <end position="42"/>
    </location>
</feature>